<dbReference type="InterPro" id="IPR015179">
    <property type="entry name" value="A-amylase/a-glucTrfase_C"/>
</dbReference>
<dbReference type="InterPro" id="IPR052046">
    <property type="entry name" value="GH57_Enzymes"/>
</dbReference>
<evidence type="ECO:0000313" key="7">
    <source>
        <dbReference type="EMBL" id="RZV38259.1"/>
    </source>
</evidence>
<dbReference type="GO" id="GO:0030246">
    <property type="term" value="F:carbohydrate binding"/>
    <property type="evidence" value="ECO:0007669"/>
    <property type="project" value="InterPro"/>
</dbReference>
<feature type="domain" description="Alpha-amylase/4-alpha-glucanotransferase central" evidence="5">
    <location>
        <begin position="310"/>
        <end position="386"/>
    </location>
</feature>
<dbReference type="InterPro" id="IPR011013">
    <property type="entry name" value="Gal_mutarotase_sf_dom"/>
</dbReference>
<comment type="similarity">
    <text evidence="1">Belongs to the glycosyl hydrolase 57 family.</text>
</comment>
<dbReference type="InterPro" id="IPR015178">
    <property type="entry name" value="A-amylase/a-glucTrfase_central"/>
</dbReference>
<dbReference type="InterPro" id="IPR004300">
    <property type="entry name" value="Glyco_hydro_57_N"/>
</dbReference>
<dbReference type="GO" id="GO:0005975">
    <property type="term" value="P:carbohydrate metabolic process"/>
    <property type="evidence" value="ECO:0007669"/>
    <property type="project" value="InterPro"/>
</dbReference>
<proteinExistence type="inferred from homology"/>
<dbReference type="Pfam" id="PF09095">
    <property type="entry name" value="AmyA-gluTrfs_C"/>
    <property type="match status" value="1"/>
</dbReference>
<dbReference type="InterPro" id="IPR028995">
    <property type="entry name" value="Glyco_hydro_57/38_cen_sf"/>
</dbReference>
<dbReference type="AlphaFoldDB" id="A0A520XAR1"/>
<accession>A0A520XAR1</accession>
<dbReference type="InterPro" id="IPR011330">
    <property type="entry name" value="Glyco_hydro/deAcase_b/a-brl"/>
</dbReference>
<evidence type="ECO:0000259" key="4">
    <source>
        <dbReference type="Pfam" id="PF03065"/>
    </source>
</evidence>
<sequence length="722" mass="82330">MTKFILGFHCHQPVGNFDFVFKEVHQKSYSPLIRTLFRLNVKFCLHASGVLLEWWEENDSELIEIIAEGVNAGLIELIGGGYYEPILAMIPPKDRLKQLEMLNIALKRLFGIYPSGAWITERIWQPDIIKDLKSAGLNYAFLDDFQFFQAGISPDCIDSVFRTEYGGEYFDIFPIHERLRYKIPFAEPSESLNEILYLNGRRSDLSVMFDDGEKMGGWPDTFDWVYGKEGNKGWLENFIDEVSSKDGDSLYSDIIFELPSNLLCNMEKRNPVYLPISSYREMGEWTLPPATRDACEKIKSKNPSAPLSSGIWHNFLTRYPESNLQHKRMVNLSLKIDYIQETYGKNLNEADAELLKSQANDAYWHGVFGGIYLPHLRRAIHNALLSSYVFYKDAVSGKIEIECFDFDSDGEKEFLLSNDLWCIVYKPSSASFSALDYIGKGLIHSLGDVFCLHEEYDILKIKEKNSKEESADSDIKNKNGSEEEPPKTIHDETKYPSDLSENDILTHKGILPSFEILFENKPLYFSCADIKNICEHDGKNYIFVETKAYPVITGGGEALRDNNLNNLTDIKAEGMPDEILGLSIKIEESVSFFIKSRPKISGNLQVVFRFAFPGGDGPAVSIDMDGEVKGINNIMKKNNASGCDNFIYLKDSFWGGKITLKERSDSNFLKNYDIVFKPLTTMSLSENGYERIFQGIEIRYNFNLNTEEDFSSIISIDVEKIN</sequence>
<organism evidence="7 8">
    <name type="scientific">Candidatus Acidulodesulfobacterium acidiphilum</name>
    <dbReference type="NCBI Taxonomy" id="2597224"/>
    <lineage>
        <taxon>Bacteria</taxon>
        <taxon>Deltaproteobacteria</taxon>
        <taxon>Candidatus Acidulodesulfobacterales</taxon>
        <taxon>Candidatus Acidulodesulfobacterium</taxon>
    </lineage>
</organism>
<dbReference type="SUPFAM" id="SSF74650">
    <property type="entry name" value="Galactose mutarotase-like"/>
    <property type="match status" value="1"/>
</dbReference>
<evidence type="ECO:0000259" key="6">
    <source>
        <dbReference type="Pfam" id="PF09095"/>
    </source>
</evidence>
<dbReference type="Gene3D" id="3.20.110.20">
    <property type="match status" value="1"/>
</dbReference>
<evidence type="ECO:0000256" key="2">
    <source>
        <dbReference type="ARBA" id="ARBA00023277"/>
    </source>
</evidence>
<gene>
    <name evidence="7" type="ORF">EVJ48_07405</name>
</gene>
<dbReference type="Pfam" id="PF03065">
    <property type="entry name" value="Glyco_hydro_57"/>
    <property type="match status" value="1"/>
</dbReference>
<evidence type="ECO:0000313" key="8">
    <source>
        <dbReference type="Proteomes" id="UP000322454"/>
    </source>
</evidence>
<dbReference type="GO" id="GO:0003824">
    <property type="term" value="F:catalytic activity"/>
    <property type="evidence" value="ECO:0007669"/>
    <property type="project" value="InterPro"/>
</dbReference>
<dbReference type="SUPFAM" id="SSF88713">
    <property type="entry name" value="Glycoside hydrolase/deacetylase"/>
    <property type="match status" value="1"/>
</dbReference>
<name>A0A520XAR1_9DELT</name>
<feature type="domain" description="Glycoside hydrolase family 57 N-terminal" evidence="4">
    <location>
        <begin position="20"/>
        <end position="226"/>
    </location>
</feature>
<evidence type="ECO:0000259" key="5">
    <source>
        <dbReference type="Pfam" id="PF09094"/>
    </source>
</evidence>
<comment type="caution">
    <text evidence="7">The sequence shown here is derived from an EMBL/GenBank/DDBJ whole genome shotgun (WGS) entry which is preliminary data.</text>
</comment>
<dbReference type="SUPFAM" id="SSF88688">
    <property type="entry name" value="Families 57/38 glycoside transferase middle domain"/>
    <property type="match status" value="1"/>
</dbReference>
<dbReference type="PANTHER" id="PTHR36306:SF1">
    <property type="entry name" value="ALPHA-AMYLASE-RELATED"/>
    <property type="match status" value="1"/>
</dbReference>
<evidence type="ECO:0000256" key="3">
    <source>
        <dbReference type="SAM" id="MobiDB-lite"/>
    </source>
</evidence>
<feature type="region of interest" description="Disordered" evidence="3">
    <location>
        <begin position="469"/>
        <end position="495"/>
    </location>
</feature>
<reference evidence="7 8" key="1">
    <citation type="submission" date="2019-01" db="EMBL/GenBank/DDBJ databases">
        <title>Insights into ecological role of a new deltaproteobacterial order Candidatus Sinidesulfobacterales (Sva0485) by metagenomics and metatranscriptomics.</title>
        <authorList>
            <person name="Tan S."/>
            <person name="Liu J."/>
            <person name="Fang Y."/>
            <person name="Hedlund B."/>
            <person name="Lian Z.-H."/>
            <person name="Huang L.-Y."/>
            <person name="Li J.-T."/>
            <person name="Huang L.-N."/>
            <person name="Li W.-J."/>
            <person name="Jiang H.-C."/>
            <person name="Dong H.-L."/>
            <person name="Shu W.-S."/>
        </authorList>
    </citation>
    <scope>NUCLEOTIDE SEQUENCE [LARGE SCALE GENOMIC DNA]</scope>
    <source>
        <strain evidence="7">AP4</strain>
    </source>
</reference>
<dbReference type="Pfam" id="PF09094">
    <property type="entry name" value="AmyA-A_glucT_m"/>
    <property type="match status" value="1"/>
</dbReference>
<evidence type="ECO:0000256" key="1">
    <source>
        <dbReference type="ARBA" id="ARBA00006821"/>
    </source>
</evidence>
<protein>
    <submittedName>
        <fullName evidence="7">DUF1925 domain-containing protein</fullName>
    </submittedName>
</protein>
<dbReference type="Proteomes" id="UP000322454">
    <property type="component" value="Unassembled WGS sequence"/>
</dbReference>
<dbReference type="PANTHER" id="PTHR36306">
    <property type="entry name" value="ALPHA-AMYLASE-RELATED-RELATED"/>
    <property type="match status" value="1"/>
</dbReference>
<feature type="domain" description="Alpha-amylase/4-alpha-glucanotransferase C-terminal" evidence="6">
    <location>
        <begin position="595"/>
        <end position="710"/>
    </location>
</feature>
<dbReference type="EMBL" id="SHMQ01000021">
    <property type="protein sequence ID" value="RZV38259.1"/>
    <property type="molecule type" value="Genomic_DNA"/>
</dbReference>
<keyword evidence="2" id="KW-0119">Carbohydrate metabolism</keyword>